<evidence type="ECO:0000256" key="6">
    <source>
        <dbReference type="ARBA" id="ARBA00022562"/>
    </source>
</evidence>
<dbReference type="GO" id="GO:0006351">
    <property type="term" value="P:DNA-templated transcription"/>
    <property type="evidence" value="ECO:0007669"/>
    <property type="project" value="UniProtKB-UniRule"/>
</dbReference>
<feature type="region of interest" description="DNA-binding domain" evidence="12">
    <location>
        <begin position="297"/>
        <end position="377"/>
    </location>
</feature>
<dbReference type="Proteomes" id="UP000106847">
    <property type="component" value="Segment"/>
</dbReference>
<comment type="subcellular location">
    <subcellularLocation>
        <location evidence="1 12">Host nucleus</location>
    </subcellularLocation>
</comment>
<dbReference type="InterPro" id="IPR042503">
    <property type="entry name" value="Regulatory_protein_E2_N_1"/>
</dbReference>
<comment type="function">
    <text evidence="12">Plays a role in the initiation of viral DNA replication. A dimer of E2 interacts with a dimer of E1 in order to improve specificity of E1 DNA binding activity. Once the complex recognizes and binds DNA at specific sites, the E2 dimer is removed from DNA. E2 also regulates viral transcription through binding to the E2RE response element (5'-ACCNNNNNNGGT-3') present in multiple copies in the regulatory regions of the viral genome. Activates or represses transcription depending on E2RE's position with regards to proximal promoter elements including the TATA-box. Repression occurs by sterically hindering the assembly of the transcription initiation complex.</text>
</comment>
<keyword evidence="10 12" id="KW-0010">Activator</keyword>
<name>Q9WHG3_9PAPI</name>
<dbReference type="InterPro" id="IPR035975">
    <property type="entry name" value="E2/EBNA1_C_sf"/>
</dbReference>
<accession>Q9WHG3</accession>
<evidence type="ECO:0000313" key="15">
    <source>
        <dbReference type="EMBL" id="AAD24184.1"/>
    </source>
</evidence>
<dbReference type="InterPro" id="IPR033668">
    <property type="entry name" value="Reg_prot_E2"/>
</dbReference>
<evidence type="ECO:0000256" key="7">
    <source>
        <dbReference type="ARBA" id="ARBA00022705"/>
    </source>
</evidence>
<protein>
    <recommendedName>
        <fullName evidence="12">Regulatory protein E2</fullName>
    </recommendedName>
</protein>
<dbReference type="Pfam" id="PF00508">
    <property type="entry name" value="PPV_E2_N"/>
    <property type="match status" value="1"/>
</dbReference>
<dbReference type="GO" id="GO:0003677">
    <property type="term" value="F:DNA binding"/>
    <property type="evidence" value="ECO:0007669"/>
    <property type="project" value="UniProtKB-UniRule"/>
</dbReference>
<evidence type="ECO:0000256" key="9">
    <source>
        <dbReference type="ARBA" id="ARBA00023125"/>
    </source>
</evidence>
<dbReference type="InterPro" id="IPR012677">
    <property type="entry name" value="Nucleotide-bd_a/b_plait_sf"/>
</dbReference>
<keyword evidence="8 12" id="KW-0805">Transcription regulation</keyword>
<keyword evidence="12" id="KW-1017">Isopeptide bond</keyword>
<evidence type="ECO:0000313" key="16">
    <source>
        <dbReference type="Proteomes" id="UP000106847"/>
    </source>
</evidence>
<dbReference type="Gene3D" id="2.170.200.10">
    <property type="entry name" value="Papillomavirus E2 early protein domain"/>
    <property type="match status" value="1"/>
</dbReference>
<comment type="PTM">
    <text evidence="12">Phosphorylated.</text>
</comment>
<dbReference type="InterPro" id="IPR036050">
    <property type="entry name" value="Regulatory_protein_E2_N"/>
</dbReference>
<keyword evidence="11 12" id="KW-0804">Transcription</keyword>
<sequence length="377" mass="43415">MMDALSQRLNVLQEKILEHYETDSTDICDQIDYWKCVRLENAIYYAAREHGLKTINHHVVPTFQISKSKAHEAIELQMALESLAKSEFKNELWTLQDTCQELYQTPPQQCFKKQGQTVEVRYDGDKDNTMHYTSWDYIYYVTEGDKWCKTKGYVNYCGLYYIKEGQQTYYVQFKCDAQQYGQSGKWEVWYNGKKIECVNTCDKIIQCSESMYSTCDETVSATAIARELQHPTTPYTEATTVCTQKSGGSAPTRNPFRHCGFTETSEVDGLSVDHLNNPLLSAPAGNNGFRKHNSGDTTPIVHLKGDKNRLKCLRYRLQKFHNLYTQISCTWHWIGGKETTRTGILTLAYANETQRQKFLDVVKIPNTVNVSLGYMTL</sequence>
<dbReference type="GO" id="GO:0042025">
    <property type="term" value="C:host cell nucleus"/>
    <property type="evidence" value="ECO:0007669"/>
    <property type="project" value="UniProtKB-SubCell"/>
</dbReference>
<feature type="domain" description="Papillomavirus E2 N-terminal" evidence="13">
    <location>
        <begin position="2"/>
        <end position="197"/>
    </location>
</feature>
<dbReference type="HAMAP" id="MF_04001">
    <property type="entry name" value="PPV_E2"/>
    <property type="match status" value="1"/>
</dbReference>
<dbReference type="EMBL" id="AF131950">
    <property type="protein sequence ID" value="AAD24184.1"/>
    <property type="molecule type" value="Genomic_DNA"/>
</dbReference>
<evidence type="ECO:0000256" key="10">
    <source>
        <dbReference type="ARBA" id="ARBA00023159"/>
    </source>
</evidence>
<comment type="similarity">
    <text evidence="2">Belongs to the papillomaviridae E8^E2C protein family.</text>
</comment>
<keyword evidence="4 12" id="KW-0244">Early protein</keyword>
<keyword evidence="6 12" id="KW-1048">Host nucleus</keyword>
<evidence type="ECO:0000259" key="13">
    <source>
        <dbReference type="Pfam" id="PF00508"/>
    </source>
</evidence>
<feature type="cross-link" description="Glycyl lysine isopeptide (Lys-Gly) (interchain with G-Cter in SUMO)" evidence="12">
    <location>
        <position position="304"/>
    </location>
</feature>
<keyword evidence="9 12" id="KW-0238">DNA-binding</keyword>
<dbReference type="GO" id="GO:0006275">
    <property type="term" value="P:regulation of DNA replication"/>
    <property type="evidence" value="ECO:0007669"/>
    <property type="project" value="UniProtKB-UniRule"/>
</dbReference>
<organism evidence="15 16">
    <name type="scientific">human papillomavirus 85</name>
    <dbReference type="NCBI Taxonomy" id="2848423"/>
    <lineage>
        <taxon>Viruses</taxon>
        <taxon>Monodnaviria</taxon>
        <taxon>Shotokuvirae</taxon>
        <taxon>Cossaviricota</taxon>
        <taxon>Papovaviricetes</taxon>
        <taxon>Zurhausenvirales</taxon>
        <taxon>Papillomaviridae</taxon>
        <taxon>Firstpapillomavirinae</taxon>
        <taxon>Alphapapillomavirus</taxon>
        <taxon>Alphapapillomavirus 7</taxon>
    </lineage>
</organism>
<evidence type="ECO:0000259" key="14">
    <source>
        <dbReference type="Pfam" id="PF00511"/>
    </source>
</evidence>
<dbReference type="SUPFAM" id="SSF51332">
    <property type="entry name" value="E2 regulatory, transactivation domain"/>
    <property type="match status" value="1"/>
</dbReference>
<comment type="subunit">
    <text evidence="12">Binds DNA as homodimer. Interacts with protein E1; this interaction greatly increases E1 DNA-binding activity. Interacts with protein L1; this interaction enhances E2-dependent replication and transcription activation. Interacts with protein L2; this interaction inhibits E2 transcriptional activity but not DNA replication function E2. Interacts with protein E7; this interaction inhibits E7 oncogenic activity. Interacts with host TAF1; this interaction modulates E2-dependent transcriptional regulation. Interacts with host BRD4; this interaction mediates E2 transcriptional activation function. Additionally, the interaction with host BRD4 on mitotic chromosomes mediates tethering of the viral genome. Interacts with host TOPBP1; this interaction is required for optimal viral DNA replication.</text>
</comment>
<dbReference type="SUPFAM" id="SSF54957">
    <property type="entry name" value="Viral DNA-binding domain"/>
    <property type="match status" value="1"/>
</dbReference>
<dbReference type="InterPro" id="IPR000427">
    <property type="entry name" value="Papillomavirus_E2_C"/>
</dbReference>
<dbReference type="InterPro" id="IPR042504">
    <property type="entry name" value="Regulatory_protein_E2_N_2"/>
</dbReference>
<dbReference type="GO" id="GO:0003700">
    <property type="term" value="F:DNA-binding transcription factor activity"/>
    <property type="evidence" value="ECO:0007669"/>
    <property type="project" value="UniProtKB-UniRule"/>
</dbReference>
<evidence type="ECO:0000256" key="8">
    <source>
        <dbReference type="ARBA" id="ARBA00023015"/>
    </source>
</evidence>
<reference evidence="15 16" key="1">
    <citation type="journal article" date="1999" name="J. Gen. Virol.">
        <title>Complete nucleotide sequence, genomic organization and phylogenetic analysis of a novel genital human papillomavirus type, HLT7474-S.</title>
        <authorList>
            <person name="Chow V.T."/>
            <person name="Leong P.W."/>
        </authorList>
    </citation>
    <scope>NUCLEOTIDE SEQUENCE [LARGE SCALE GENOMIC DNA]</scope>
</reference>
<evidence type="ECO:0000256" key="2">
    <source>
        <dbReference type="ARBA" id="ARBA00007794"/>
    </source>
</evidence>
<keyword evidence="3 12" id="KW-0678">Repressor</keyword>
<keyword evidence="7 12" id="KW-0235">DNA replication</keyword>
<proteinExistence type="inferred from homology"/>
<evidence type="ECO:0000256" key="1">
    <source>
        <dbReference type="ARBA" id="ARBA00004147"/>
    </source>
</evidence>
<evidence type="ECO:0000256" key="5">
    <source>
        <dbReference type="ARBA" id="ARBA00022553"/>
    </source>
</evidence>
<comment type="caution">
    <text evidence="12">Lacks conserved residue(s) required for the propagation of feature annotation.</text>
</comment>
<dbReference type="GO" id="GO:0006260">
    <property type="term" value="P:DNA replication"/>
    <property type="evidence" value="ECO:0007669"/>
    <property type="project" value="UniProtKB-KW"/>
</dbReference>
<dbReference type="Gene3D" id="3.30.70.330">
    <property type="match status" value="1"/>
</dbReference>
<evidence type="ECO:0000256" key="4">
    <source>
        <dbReference type="ARBA" id="ARBA00022518"/>
    </source>
</evidence>
<dbReference type="GO" id="GO:0039693">
    <property type="term" value="P:viral DNA genome replication"/>
    <property type="evidence" value="ECO:0007669"/>
    <property type="project" value="UniProtKB-UniRule"/>
</dbReference>
<gene>
    <name evidence="12 15" type="primary">E2</name>
</gene>
<evidence type="ECO:0000256" key="3">
    <source>
        <dbReference type="ARBA" id="ARBA00022491"/>
    </source>
</evidence>
<evidence type="ECO:0000256" key="11">
    <source>
        <dbReference type="ARBA" id="ARBA00023163"/>
    </source>
</evidence>
<evidence type="ECO:0000256" key="12">
    <source>
        <dbReference type="HAMAP-Rule" id="MF_04001"/>
    </source>
</evidence>
<dbReference type="Pfam" id="PF00511">
    <property type="entry name" value="PPV_E2_C"/>
    <property type="match status" value="1"/>
</dbReference>
<comment type="similarity">
    <text evidence="12">Belongs to the papillomaviridae E2 protein family.</text>
</comment>
<dbReference type="InterPro" id="IPR001866">
    <property type="entry name" value="PPV_E2_N"/>
</dbReference>
<dbReference type="GO" id="GO:0000166">
    <property type="term" value="F:nucleotide binding"/>
    <property type="evidence" value="ECO:0007669"/>
    <property type="project" value="UniProtKB-UniRule"/>
</dbReference>
<keyword evidence="5 12" id="KW-0597">Phosphoprotein</keyword>
<dbReference type="Gene3D" id="1.10.287.30">
    <property type="entry name" value="E2 (early) protein, N terminal domain, subdomain 1"/>
    <property type="match status" value="1"/>
</dbReference>
<comment type="PTM">
    <text evidence="12">Sumoylation plays a regulatory role in E2 transcriptional activity.</text>
</comment>
<keyword evidence="12" id="KW-0832">Ubl conjugation</keyword>
<feature type="domain" description="Papillomavirus E2 C-terminal" evidence="14">
    <location>
        <begin position="299"/>
        <end position="374"/>
    </location>
</feature>